<dbReference type="Gene3D" id="3.40.630.30">
    <property type="match status" value="1"/>
</dbReference>
<name>A0A376E505_CHRCU</name>
<organism evidence="1 2">
    <name type="scientific">Chryseobacterium carnipullorum</name>
    <dbReference type="NCBI Taxonomy" id="1124835"/>
    <lineage>
        <taxon>Bacteria</taxon>
        <taxon>Pseudomonadati</taxon>
        <taxon>Bacteroidota</taxon>
        <taxon>Flavobacteriia</taxon>
        <taxon>Flavobacteriales</taxon>
        <taxon>Weeksellaceae</taxon>
        <taxon>Chryseobacterium group</taxon>
        <taxon>Chryseobacterium</taxon>
    </lineage>
</organism>
<reference evidence="1 2" key="1">
    <citation type="submission" date="2018-06" db="EMBL/GenBank/DDBJ databases">
        <authorList>
            <consortium name="Pathogen Informatics"/>
            <person name="Doyle S."/>
        </authorList>
    </citation>
    <scope>NUCLEOTIDE SEQUENCE [LARGE SCALE GENOMIC DNA]</scope>
    <source>
        <strain evidence="1 2">NCTC13533</strain>
    </source>
</reference>
<evidence type="ECO:0000313" key="2">
    <source>
        <dbReference type="Proteomes" id="UP000255224"/>
    </source>
</evidence>
<accession>A0A376E505</accession>
<gene>
    <name evidence="1" type="ORF">NCTC13533_03207</name>
</gene>
<proteinExistence type="predicted"/>
<dbReference type="EMBL" id="UFVQ01000003">
    <property type="protein sequence ID" value="STD01927.1"/>
    <property type="molecule type" value="Genomic_DNA"/>
</dbReference>
<dbReference type="Proteomes" id="UP000255224">
    <property type="component" value="Unassembled WGS sequence"/>
</dbReference>
<sequence length="68" mass="7845">MQIETRALTLQDYDELVITMKRAYPQMSESIWSKKSIEKLTRIFPKGQICITVDGKTGCCSTLHYCEL</sequence>
<dbReference type="AlphaFoldDB" id="A0A376E505"/>
<evidence type="ECO:0000313" key="1">
    <source>
        <dbReference type="EMBL" id="STD01927.1"/>
    </source>
</evidence>
<protein>
    <submittedName>
        <fullName evidence="1">Uncharacterized protein</fullName>
    </submittedName>
</protein>